<dbReference type="Gene3D" id="1.20.120.920">
    <property type="entry name" value="CRISPR-associated endonuclease Cas1, C-terminal domain"/>
    <property type="match status" value="1"/>
</dbReference>
<keyword evidence="4 14" id="KW-0378">Hydrolase</keyword>
<comment type="catalytic activity">
    <reaction evidence="12">
        <text>exonucleolytic cleavage in the 5'- to 3'-direction to yield nucleoside 3'-phosphates.</text>
        <dbReference type="EC" id="3.1.12.1"/>
    </reaction>
</comment>
<proteinExistence type="inferred from homology"/>
<evidence type="ECO:0000256" key="8">
    <source>
        <dbReference type="ARBA" id="ARBA00023014"/>
    </source>
</evidence>
<keyword evidence="2 14" id="KW-0479">Metal-binding</keyword>
<accession>G2LLL6</accession>
<evidence type="ECO:0000256" key="11">
    <source>
        <dbReference type="ARBA" id="ARBA00023211"/>
    </source>
</evidence>
<dbReference type="EMBL" id="CP002515">
    <property type="protein sequence ID" value="AEP13812.1"/>
    <property type="molecule type" value="Genomic_DNA"/>
</dbReference>
<dbReference type="GO" id="GO:0046872">
    <property type="term" value="F:metal ion binding"/>
    <property type="evidence" value="ECO:0007669"/>
    <property type="project" value="UniProtKB-UniRule"/>
</dbReference>
<dbReference type="NCBIfam" id="TIGR00287">
    <property type="entry name" value="cas1"/>
    <property type="match status" value="1"/>
</dbReference>
<dbReference type="HAMAP" id="MF_01470">
    <property type="entry name" value="Cas1"/>
    <property type="match status" value="1"/>
</dbReference>
<evidence type="ECO:0000313" key="17">
    <source>
        <dbReference type="Proteomes" id="UP000006791"/>
    </source>
</evidence>
<evidence type="ECO:0000313" key="16">
    <source>
        <dbReference type="EMBL" id="AEP13812.1"/>
    </source>
</evidence>
<feature type="binding site" evidence="14">
    <location>
        <position position="404"/>
    </location>
    <ligand>
        <name>Mn(2+)</name>
        <dbReference type="ChEBI" id="CHEBI:29035"/>
    </ligand>
</feature>
<dbReference type="GO" id="GO:0043571">
    <property type="term" value="P:maintenance of CRISPR repeat elements"/>
    <property type="evidence" value="ECO:0007669"/>
    <property type="project" value="UniProtKB-UniRule"/>
</dbReference>
<dbReference type="GO" id="GO:0003677">
    <property type="term" value="F:DNA binding"/>
    <property type="evidence" value="ECO:0007669"/>
    <property type="project" value="UniProtKB-KW"/>
</dbReference>
<keyword evidence="8" id="KW-0411">Iron-sulfur</keyword>
<evidence type="ECO:0000256" key="14">
    <source>
        <dbReference type="HAMAP-Rule" id="MF_01470"/>
    </source>
</evidence>
<comment type="subunit">
    <text evidence="13 14">Homodimer, forms a heterotetramer with a Cas2 homodimer.</text>
</comment>
<protein>
    <recommendedName>
        <fullName evidence="14">CRISPR-associated endonuclease Cas1</fullName>
        <ecNumber evidence="14">3.1.-.-</ecNumber>
    </recommendedName>
</protein>
<keyword evidence="7" id="KW-0408">Iron</keyword>
<dbReference type="GO" id="GO:0004527">
    <property type="term" value="F:exonuclease activity"/>
    <property type="evidence" value="ECO:0007669"/>
    <property type="project" value="UniProtKB-KW"/>
</dbReference>
<dbReference type="CDD" id="cd09634">
    <property type="entry name" value="Cas1_I-II-III"/>
    <property type="match status" value="1"/>
</dbReference>
<reference evidence="16 17" key="1">
    <citation type="journal article" date="2012" name="Environ. Microbiol.">
        <title>Complete genome of Candidatus Chloracidobacterium thermophilum, a chlorophyll-based photoheterotroph belonging to the phylum Acidobacteria.</title>
        <authorList>
            <person name="Garcia Costas A.M."/>
            <person name="Liu Z."/>
            <person name="Tomsho L.P."/>
            <person name="Schuster S.C."/>
            <person name="Ward D.M."/>
            <person name="Bryant D.A."/>
        </authorList>
    </citation>
    <scope>NUCLEOTIDE SEQUENCE [LARGE SCALE GENOMIC DNA]</scope>
    <source>
        <strain evidence="16 17">B</strain>
    </source>
</reference>
<dbReference type="InterPro" id="IPR050646">
    <property type="entry name" value="Cas1"/>
</dbReference>
<keyword evidence="9 14" id="KW-0051">Antiviral defense</keyword>
<dbReference type="Gene3D" id="3.90.320.10">
    <property type="match status" value="1"/>
</dbReference>
<evidence type="ECO:0000256" key="9">
    <source>
        <dbReference type="ARBA" id="ARBA00023118"/>
    </source>
</evidence>
<keyword evidence="5" id="KW-0269">Exonuclease</keyword>
<dbReference type="Pfam" id="PF01930">
    <property type="entry name" value="Cas_Cas4"/>
    <property type="match status" value="1"/>
</dbReference>
<keyword evidence="10 14" id="KW-0238">DNA-binding</keyword>
<evidence type="ECO:0000256" key="12">
    <source>
        <dbReference type="ARBA" id="ARBA00033996"/>
    </source>
</evidence>
<dbReference type="InterPro" id="IPR042211">
    <property type="entry name" value="CRISPR-assoc_Cas1_N"/>
</dbReference>
<sequence>MKDNLLATPDLIPARMLNEYVYCPRLFYLEYVQREWAENVDVLEGRFVHRRVDRPGGPAPVPAEITAESKIHARSVEVGCPELGAVAVIDLLESDDGQVVPVDYKRGAAPDLPEGAWEPERIQVCLQGLLLRANGYRSGYGIIYYAADKTRVQVDFTPALVARTKQLLAAARALAVSGAIPPPLVNSNKCPRCSLVGICLPDEINFLRGDDKASEATVATTLPSATEAPGGVLPAPTGREVRRLVPARDDNKAVYVQGQGYALGLNGTVLEIRDKGQAVDAVRLVEISQVNLFGNVQISAQALRALVNREVPVLHLSYGGWLQAVTTAPPHKNIELRRQQFQAAGDPDFCLRLAKAFVSGKIRNSRLLLRRNGRRLDPEVLSQLAALRNAVERCEELSSLLGIEGNAAREYFRHFSAMFKPENEPPFDFTGRNRRPPKDPVNALLSFAYSLLVKEMMVAVIGVGFDPHLGFYHQPRYGRPALALDLMEEFRPLVADSVVITVINNGEIGPSDFIQRGEAVALTPRGRKTFIEAFERRLDQLVMHPVFNYQVSYRRIFEIQARLLARTLMGEIPRYIPFVTR</sequence>
<dbReference type="PANTHER" id="PTHR34353:SF2">
    <property type="entry name" value="CRISPR-ASSOCIATED ENDONUCLEASE CAS1 1"/>
    <property type="match status" value="1"/>
</dbReference>
<dbReference type="EC" id="3.1.-.-" evidence="14"/>
<evidence type="ECO:0000256" key="1">
    <source>
        <dbReference type="ARBA" id="ARBA00022722"/>
    </source>
</evidence>
<dbReference type="Pfam" id="PF01867">
    <property type="entry name" value="Cas_Cas1"/>
    <property type="match status" value="1"/>
</dbReference>
<dbReference type="STRING" id="981222.Cabther_B0815"/>
<dbReference type="AlphaFoldDB" id="G2LLL6"/>
<dbReference type="GO" id="GO:0004519">
    <property type="term" value="F:endonuclease activity"/>
    <property type="evidence" value="ECO:0007669"/>
    <property type="project" value="UniProtKB-UniRule"/>
</dbReference>
<dbReference type="NCBIfam" id="TIGR00372">
    <property type="entry name" value="cas4"/>
    <property type="match status" value="1"/>
</dbReference>
<name>G2LLL6_CHLTF</name>
<comment type="similarity">
    <text evidence="14">Belongs to the CRISPR-associated endonuclease Cas1 family.</text>
</comment>
<evidence type="ECO:0000256" key="6">
    <source>
        <dbReference type="ARBA" id="ARBA00022842"/>
    </source>
</evidence>
<dbReference type="KEGG" id="ctm:Cabther_B0815"/>
<organism evidence="16 17">
    <name type="scientific">Chloracidobacterium thermophilum (strain B)</name>
    <dbReference type="NCBI Taxonomy" id="981222"/>
    <lineage>
        <taxon>Bacteria</taxon>
        <taxon>Pseudomonadati</taxon>
        <taxon>Acidobacteriota</taxon>
        <taxon>Terriglobia</taxon>
        <taxon>Terriglobales</taxon>
        <taxon>Acidobacteriaceae</taxon>
        <taxon>Chloracidobacterium</taxon>
    </lineage>
</organism>
<evidence type="ECO:0000256" key="4">
    <source>
        <dbReference type="ARBA" id="ARBA00022801"/>
    </source>
</evidence>
<dbReference type="InterPro" id="IPR022765">
    <property type="entry name" value="Dna2/Cas4_DUF83"/>
</dbReference>
<dbReference type="GO" id="GO:0051607">
    <property type="term" value="P:defense response to virus"/>
    <property type="evidence" value="ECO:0007669"/>
    <property type="project" value="UniProtKB-UniRule"/>
</dbReference>
<comment type="cofactor">
    <cofactor evidence="14">
        <name>Mg(2+)</name>
        <dbReference type="ChEBI" id="CHEBI:18420"/>
    </cofactor>
    <cofactor evidence="14">
        <name>Mn(2+)</name>
        <dbReference type="ChEBI" id="CHEBI:29035"/>
    </cofactor>
</comment>
<dbReference type="InterPro" id="IPR011604">
    <property type="entry name" value="PDDEXK-like_dom_sf"/>
</dbReference>
<dbReference type="PANTHER" id="PTHR34353">
    <property type="entry name" value="CRISPR-ASSOCIATED ENDONUCLEASE CAS1 1"/>
    <property type="match status" value="1"/>
</dbReference>
<comment type="function">
    <text evidence="14">CRISPR (clustered regularly interspaced short palindromic repeat), is an adaptive immune system that provides protection against mobile genetic elements (viruses, transposable elements and conjugative plasmids). CRISPR clusters contain spacers, sequences complementary to antecedent mobile elements, and target invading nucleic acids. CRISPR clusters are transcribed and processed into CRISPR RNA (crRNA). Acts as a dsDNA endonuclease. Involved in the integration of spacer DNA into the CRISPR cassette.</text>
</comment>
<gene>
    <name evidence="14" type="primary">cas1</name>
    <name evidence="16" type="ordered locus">Cabther_B0815</name>
</gene>
<evidence type="ECO:0000256" key="10">
    <source>
        <dbReference type="ARBA" id="ARBA00023125"/>
    </source>
</evidence>
<keyword evidence="6 14" id="KW-0460">Magnesium</keyword>
<evidence type="ECO:0000256" key="3">
    <source>
        <dbReference type="ARBA" id="ARBA00022759"/>
    </source>
</evidence>
<evidence type="ECO:0000256" key="13">
    <source>
        <dbReference type="ARBA" id="ARBA00038592"/>
    </source>
</evidence>
<dbReference type="InterPro" id="IPR002729">
    <property type="entry name" value="CRISPR-assoc_Cas1"/>
</dbReference>
<dbReference type="InterPro" id="IPR013343">
    <property type="entry name" value="CRISPR-assoc_prot_Cas4"/>
</dbReference>
<keyword evidence="3 14" id="KW-0255">Endonuclease</keyword>
<feature type="binding site" evidence="14">
    <location>
        <position position="488"/>
    </location>
    <ligand>
        <name>Mn(2+)</name>
        <dbReference type="ChEBI" id="CHEBI:29035"/>
    </ligand>
</feature>
<dbReference type="Gene3D" id="3.100.10.20">
    <property type="entry name" value="CRISPR-associated endonuclease Cas1, N-terminal domain"/>
    <property type="match status" value="1"/>
</dbReference>
<dbReference type="Proteomes" id="UP000006791">
    <property type="component" value="Chromosome 2"/>
</dbReference>
<evidence type="ECO:0000256" key="5">
    <source>
        <dbReference type="ARBA" id="ARBA00022839"/>
    </source>
</evidence>
<keyword evidence="1 14" id="KW-0540">Nuclease</keyword>
<keyword evidence="17" id="KW-1185">Reference proteome</keyword>
<feature type="domain" description="DUF83" evidence="15">
    <location>
        <begin position="16"/>
        <end position="200"/>
    </location>
</feature>
<dbReference type="GO" id="GO:0051536">
    <property type="term" value="F:iron-sulfur cluster binding"/>
    <property type="evidence" value="ECO:0007669"/>
    <property type="project" value="UniProtKB-KW"/>
</dbReference>
<evidence type="ECO:0000256" key="7">
    <source>
        <dbReference type="ARBA" id="ARBA00023004"/>
    </source>
</evidence>
<evidence type="ECO:0000259" key="15">
    <source>
        <dbReference type="Pfam" id="PF01930"/>
    </source>
</evidence>
<dbReference type="InterPro" id="IPR042206">
    <property type="entry name" value="CRISPR-assoc_Cas1_C"/>
</dbReference>
<feature type="binding site" evidence="14">
    <location>
        <position position="473"/>
    </location>
    <ligand>
        <name>Mn(2+)</name>
        <dbReference type="ChEBI" id="CHEBI:29035"/>
    </ligand>
</feature>
<keyword evidence="11 14" id="KW-0464">Manganese</keyword>
<evidence type="ECO:0000256" key="2">
    <source>
        <dbReference type="ARBA" id="ARBA00022723"/>
    </source>
</evidence>
<dbReference type="HOGENOM" id="CLU_466793_0_0_0"/>